<evidence type="ECO:0000259" key="1">
    <source>
        <dbReference type="Pfam" id="PF03235"/>
    </source>
</evidence>
<accession>A0A1H0VGX3</accession>
<proteinExistence type="predicted"/>
<name>A0A1H0VGX3_9CLOT</name>
<evidence type="ECO:0000313" key="2">
    <source>
        <dbReference type="EMBL" id="SDP77455.1"/>
    </source>
</evidence>
<dbReference type="EMBL" id="FNJM01000016">
    <property type="protein sequence ID" value="SDP77455.1"/>
    <property type="molecule type" value="Genomic_DNA"/>
</dbReference>
<dbReference type="PANTHER" id="PTHR39639">
    <property type="entry name" value="CHROMOSOME 16, WHOLE GENOME SHOTGUN SEQUENCE"/>
    <property type="match status" value="1"/>
</dbReference>
<protein>
    <recommendedName>
        <fullName evidence="1">GmrSD restriction endonucleases N-terminal domain-containing protein</fullName>
    </recommendedName>
</protein>
<dbReference type="RefSeq" id="WP_089972643.1">
    <property type="nucleotide sequence ID" value="NZ_FNJM01000016.1"/>
</dbReference>
<dbReference type="STRING" id="94869.SAMN04488529_11658"/>
<dbReference type="Pfam" id="PF03235">
    <property type="entry name" value="GmrSD_N"/>
    <property type="match status" value="1"/>
</dbReference>
<feature type="domain" description="GmrSD restriction endonucleases N-terminal" evidence="1">
    <location>
        <begin position="49"/>
        <end position="195"/>
    </location>
</feature>
<organism evidence="2 3">
    <name type="scientific">Clostridium gasigenes</name>
    <dbReference type="NCBI Taxonomy" id="94869"/>
    <lineage>
        <taxon>Bacteria</taxon>
        <taxon>Bacillati</taxon>
        <taxon>Bacillota</taxon>
        <taxon>Clostridia</taxon>
        <taxon>Eubacteriales</taxon>
        <taxon>Clostridiaceae</taxon>
        <taxon>Clostridium</taxon>
    </lineage>
</organism>
<gene>
    <name evidence="2" type="ORF">SAMN04488529_11658</name>
</gene>
<keyword evidence="3" id="KW-1185">Reference proteome</keyword>
<dbReference type="PANTHER" id="PTHR39639:SF1">
    <property type="entry name" value="DUF262 DOMAIN-CONTAINING PROTEIN"/>
    <property type="match status" value="1"/>
</dbReference>
<dbReference type="AlphaFoldDB" id="A0A1H0VGX3"/>
<dbReference type="OrthoDB" id="9770340at2"/>
<dbReference type="InterPro" id="IPR004919">
    <property type="entry name" value="GmrSD_N"/>
</dbReference>
<evidence type="ECO:0000313" key="3">
    <source>
        <dbReference type="Proteomes" id="UP000198597"/>
    </source>
</evidence>
<reference evidence="2 3" key="1">
    <citation type="submission" date="2016-10" db="EMBL/GenBank/DDBJ databases">
        <authorList>
            <person name="de Groot N.N."/>
        </authorList>
    </citation>
    <scope>NUCLEOTIDE SEQUENCE [LARGE SCALE GENOMIC DNA]</scope>
    <source>
        <strain evidence="2 3">DSM 12272</strain>
    </source>
</reference>
<dbReference type="Proteomes" id="UP000198597">
    <property type="component" value="Unassembled WGS sequence"/>
</dbReference>
<sequence>MLLNNEELKFLEEDKEEGKLTEIEINEKYQRGEMRIVTEQGRYPLKNIKSILSSDIKLNPEYQRRRVWSNIQKSKLIESFIMNIPVPPVFLYEIDFSKYEVMDGLQRLSTLYDFYDDRFKLTGLELWSELNGMKYSELPEKIQKGIDRRYISTIVILNETAKSKSEEHILKKFVFERLNTGGTRLTEQETRNALYDGKMNQLCIKIAKENNTLHNLWKIRPFVDDITDSIDEEVNEEQDRDKKIYVRMEDVELVLRFFAYRQLEEIPATKLKDVLDIYIKQANEYYSDQLIDELEDLFNKTIDLVDCIYGDKAFLMYTKRKNGNFQWYPKPSKLVYDPILGVLYEYAYDNHKKIKLISKKEEIIKRTEELFITNSSDFNGRNNNKSDVIRRKELFRNIFENILGEE</sequence>